<evidence type="ECO:0000313" key="10">
    <source>
        <dbReference type="RefSeq" id="XP_022101393.1"/>
    </source>
</evidence>
<dbReference type="PANTHER" id="PTHR10758:SF1">
    <property type="entry name" value="COP9 SIGNALOSOME COMPLEX SUBUNIT 3"/>
    <property type="match status" value="1"/>
</dbReference>
<evidence type="ECO:0000256" key="5">
    <source>
        <dbReference type="ARBA" id="ARBA00022490"/>
    </source>
</evidence>
<gene>
    <name evidence="10" type="primary">LOC110985017</name>
</gene>
<evidence type="ECO:0000313" key="9">
    <source>
        <dbReference type="Proteomes" id="UP000694845"/>
    </source>
</evidence>
<dbReference type="OMA" id="NHYHDLV"/>
<dbReference type="Pfam" id="PF01399">
    <property type="entry name" value="PCI"/>
    <property type="match status" value="1"/>
</dbReference>
<dbReference type="OrthoDB" id="29061at2759"/>
<feature type="domain" description="PCI" evidence="8">
    <location>
        <begin position="196"/>
        <end position="367"/>
    </location>
</feature>
<dbReference type="AlphaFoldDB" id="A0A8B7Z6X0"/>
<sequence>MASQVEGFVNSVVTLSTEGNFAQLCEEINKSLELLKKNASNLDMILETLDPQLHSLGVLAVLNVKFTLPPGSAPDFETLFSQTHLFFSMCNGEQVRFATDSYATLAHQFTRVLIDKKQYLRGIEILCKAISKIQMHTAQLTSVHADLCQLCLLAKCMKPALPFLDVDITDISKEGGLFDATHFLCYYYYGGMIYAALKKWGRAVYFFEVAITTPSQAVSHIMLEAYKKYILVSLIHHGKLTVLPKYTSLVVGRFIKPLSQPYHELANAYTTNNPQDIRTVILKHSDQFTREQNMGLVKQVESSMFAKNIQRLTKTFLTLSLSDIARRVHLNSAKEAELHVLSMIEEGQIYASISKKDGMVSFHDNPEKYDNPSLLKHLEGEMRECIMLDEKLRQMEQEISVTPQFIQKSMGIREEEDLSVFASGSK</sequence>
<evidence type="ECO:0000256" key="6">
    <source>
        <dbReference type="ARBA" id="ARBA00022790"/>
    </source>
</evidence>
<dbReference type="Pfam" id="PF22788">
    <property type="entry name" value="COP9_hel_rpt"/>
    <property type="match status" value="1"/>
</dbReference>
<organism evidence="9 10">
    <name type="scientific">Acanthaster planci</name>
    <name type="common">Crown-of-thorns starfish</name>
    <dbReference type="NCBI Taxonomy" id="133434"/>
    <lineage>
        <taxon>Eukaryota</taxon>
        <taxon>Metazoa</taxon>
        <taxon>Echinodermata</taxon>
        <taxon>Eleutherozoa</taxon>
        <taxon>Asterozoa</taxon>
        <taxon>Asteroidea</taxon>
        <taxon>Valvatacea</taxon>
        <taxon>Valvatida</taxon>
        <taxon>Acanthasteridae</taxon>
        <taxon>Acanthaster</taxon>
    </lineage>
</organism>
<keyword evidence="7" id="KW-0539">Nucleus</keyword>
<dbReference type="GO" id="GO:0006511">
    <property type="term" value="P:ubiquitin-dependent protein catabolic process"/>
    <property type="evidence" value="ECO:0007669"/>
    <property type="project" value="TreeGrafter"/>
</dbReference>
<dbReference type="GO" id="GO:0008180">
    <property type="term" value="C:COP9 signalosome"/>
    <property type="evidence" value="ECO:0007669"/>
    <property type="project" value="UniProtKB-KW"/>
</dbReference>
<evidence type="ECO:0000256" key="1">
    <source>
        <dbReference type="ARBA" id="ARBA00004123"/>
    </source>
</evidence>
<dbReference type="InterPro" id="IPR055089">
    <property type="entry name" value="COP9_N"/>
</dbReference>
<evidence type="ECO:0000256" key="7">
    <source>
        <dbReference type="ARBA" id="ARBA00023242"/>
    </source>
</evidence>
<reference evidence="10" key="1">
    <citation type="submission" date="2025-08" db="UniProtKB">
        <authorList>
            <consortium name="RefSeq"/>
        </authorList>
    </citation>
    <scope>IDENTIFICATION</scope>
</reference>
<comment type="subcellular location">
    <subcellularLocation>
        <location evidence="2">Cytoplasm</location>
    </subcellularLocation>
    <subcellularLocation>
        <location evidence="1">Nucleus</location>
    </subcellularLocation>
</comment>
<dbReference type="InterPro" id="IPR050756">
    <property type="entry name" value="CSN3"/>
</dbReference>
<evidence type="ECO:0000259" key="8">
    <source>
        <dbReference type="PROSITE" id="PS50250"/>
    </source>
</evidence>
<dbReference type="InterPro" id="IPR036390">
    <property type="entry name" value="WH_DNA-bd_sf"/>
</dbReference>
<keyword evidence="9" id="KW-1185">Reference proteome</keyword>
<comment type="similarity">
    <text evidence="3">Belongs to the CSN3 family.</text>
</comment>
<dbReference type="KEGG" id="aplc:110985017"/>
<dbReference type="SMART" id="SM00088">
    <property type="entry name" value="PINT"/>
    <property type="match status" value="1"/>
</dbReference>
<dbReference type="RefSeq" id="XP_022101393.1">
    <property type="nucleotide sequence ID" value="XM_022245701.1"/>
</dbReference>
<evidence type="ECO:0000256" key="2">
    <source>
        <dbReference type="ARBA" id="ARBA00004496"/>
    </source>
</evidence>
<name>A0A8B7Z6X0_ACAPL</name>
<evidence type="ECO:0000256" key="3">
    <source>
        <dbReference type="ARBA" id="ARBA00007084"/>
    </source>
</evidence>
<dbReference type="PROSITE" id="PS50250">
    <property type="entry name" value="PCI"/>
    <property type="match status" value="1"/>
</dbReference>
<dbReference type="InterPro" id="IPR000717">
    <property type="entry name" value="PCI_dom"/>
</dbReference>
<proteinExistence type="inferred from homology"/>
<dbReference type="Gene3D" id="1.25.40.570">
    <property type="match status" value="1"/>
</dbReference>
<dbReference type="GeneID" id="110985017"/>
<accession>A0A8B7Z6X0</accession>
<dbReference type="SUPFAM" id="SSF46785">
    <property type="entry name" value="Winged helix' DNA-binding domain"/>
    <property type="match status" value="1"/>
</dbReference>
<keyword evidence="5" id="KW-0963">Cytoplasm</keyword>
<dbReference type="GO" id="GO:0005737">
    <property type="term" value="C:cytoplasm"/>
    <property type="evidence" value="ECO:0007669"/>
    <property type="project" value="UniProtKB-SubCell"/>
</dbReference>
<dbReference type="Proteomes" id="UP000694845">
    <property type="component" value="Unplaced"/>
</dbReference>
<dbReference type="PANTHER" id="PTHR10758">
    <property type="entry name" value="26S PROTEASOME NON-ATPASE REGULATORY SUBUNIT 3/COP9 SIGNALOSOME COMPLEX SUBUNIT 3"/>
    <property type="match status" value="1"/>
</dbReference>
<protein>
    <recommendedName>
        <fullName evidence="4">COP9 signalosome complex subunit 3</fullName>
    </recommendedName>
</protein>
<keyword evidence="6" id="KW-0736">Signalosome</keyword>
<dbReference type="FunFam" id="1.25.40.570:FF:000008">
    <property type="entry name" value="COP9 signalosome complex subunit 3"/>
    <property type="match status" value="1"/>
</dbReference>
<evidence type="ECO:0000256" key="4">
    <source>
        <dbReference type="ARBA" id="ARBA00014878"/>
    </source>
</evidence>
<dbReference type="FunFam" id="1.10.10.10:FF:000354">
    <property type="entry name" value="COP9 signalosome complex subunit 3"/>
    <property type="match status" value="1"/>
</dbReference>